<dbReference type="AlphaFoldDB" id="A0AAV3NRY6"/>
<evidence type="ECO:0000313" key="1">
    <source>
        <dbReference type="EMBL" id="GAA0141718.1"/>
    </source>
</evidence>
<keyword evidence="2" id="KW-1185">Reference proteome</keyword>
<dbReference type="EMBL" id="BAABME010000317">
    <property type="protein sequence ID" value="GAA0141718.1"/>
    <property type="molecule type" value="Genomic_DNA"/>
</dbReference>
<reference evidence="1 2" key="1">
    <citation type="submission" date="2024-01" db="EMBL/GenBank/DDBJ databases">
        <title>The complete chloroplast genome sequence of Lithospermum erythrorhizon: insights into the phylogenetic relationship among Boraginaceae species and the maternal lineages of purple gromwells.</title>
        <authorList>
            <person name="Okada T."/>
            <person name="Watanabe K."/>
        </authorList>
    </citation>
    <scope>NUCLEOTIDE SEQUENCE [LARGE SCALE GENOMIC DNA]</scope>
</reference>
<protein>
    <recommendedName>
        <fullName evidence="3">BZIP domain-containing protein</fullName>
    </recommendedName>
</protein>
<sequence length="337" mass="38396">MENPYTKEEIITQLSSCNGHNEYMLELNEDDMQQLLHSIDDIMRPENIHCEADIINNQSITPEEVSNTTTAFLQNFEEFEKSYLSACGSGNASIDPSILQDFEVFEKAMLPPICHGDMDNVDDDLLFSNDGGEGTEDDVMEMVNEMADDGNDDFLVSNDGGKGTEEDISEMVNEMVDDGSETINFIEEEEDDLITFYFDGSDYDEYDFGWGGGAGGGVDPLLAPHGGAKRVHYIKCSGETRRQKQNGIRERKKRKYRGVIETEEQTAKRLEITKIRNREAATKTIQRKKEYDAYLQAQLKKLRWKNKYLKNFIKLLECPKGKNMQLQPLRRTLSGLM</sequence>
<evidence type="ECO:0000313" key="2">
    <source>
        <dbReference type="Proteomes" id="UP001454036"/>
    </source>
</evidence>
<dbReference type="Gene3D" id="1.20.5.170">
    <property type="match status" value="1"/>
</dbReference>
<dbReference type="Proteomes" id="UP001454036">
    <property type="component" value="Unassembled WGS sequence"/>
</dbReference>
<organism evidence="1 2">
    <name type="scientific">Lithospermum erythrorhizon</name>
    <name type="common">Purple gromwell</name>
    <name type="synonym">Lithospermum officinale var. erythrorhizon</name>
    <dbReference type="NCBI Taxonomy" id="34254"/>
    <lineage>
        <taxon>Eukaryota</taxon>
        <taxon>Viridiplantae</taxon>
        <taxon>Streptophyta</taxon>
        <taxon>Embryophyta</taxon>
        <taxon>Tracheophyta</taxon>
        <taxon>Spermatophyta</taxon>
        <taxon>Magnoliopsida</taxon>
        <taxon>eudicotyledons</taxon>
        <taxon>Gunneridae</taxon>
        <taxon>Pentapetalae</taxon>
        <taxon>asterids</taxon>
        <taxon>lamiids</taxon>
        <taxon>Boraginales</taxon>
        <taxon>Boraginaceae</taxon>
        <taxon>Boraginoideae</taxon>
        <taxon>Lithospermeae</taxon>
        <taxon>Lithospermum</taxon>
    </lineage>
</organism>
<dbReference type="GO" id="GO:0003700">
    <property type="term" value="F:DNA-binding transcription factor activity"/>
    <property type="evidence" value="ECO:0007669"/>
    <property type="project" value="InterPro"/>
</dbReference>
<dbReference type="SUPFAM" id="SSF57959">
    <property type="entry name" value="Leucine zipper domain"/>
    <property type="match status" value="1"/>
</dbReference>
<evidence type="ECO:0008006" key="3">
    <source>
        <dbReference type="Google" id="ProtNLM"/>
    </source>
</evidence>
<name>A0AAV3NRY6_LITER</name>
<gene>
    <name evidence="1" type="ORF">LIER_02798</name>
</gene>
<proteinExistence type="predicted"/>
<accession>A0AAV3NRY6</accession>
<comment type="caution">
    <text evidence="1">The sequence shown here is derived from an EMBL/GenBank/DDBJ whole genome shotgun (WGS) entry which is preliminary data.</text>
</comment>
<dbReference type="InterPro" id="IPR046347">
    <property type="entry name" value="bZIP_sf"/>
</dbReference>